<proteinExistence type="predicted"/>
<evidence type="ECO:0000256" key="1">
    <source>
        <dbReference type="SAM" id="MobiDB-lite"/>
    </source>
</evidence>
<feature type="compositionally biased region" description="Basic and acidic residues" evidence="1">
    <location>
        <begin position="103"/>
        <end position="115"/>
    </location>
</feature>
<evidence type="ECO:0000313" key="3">
    <source>
        <dbReference type="Proteomes" id="UP001150942"/>
    </source>
</evidence>
<sequence>MVPSGLSKCKGCRDDDTGEAPTLGLDTVVYLKLRALASILQKKTPFEILYGKPPSLLHLRRIGSRAWVLIPKEHRAKLGPRSSECRLLANGLTTPPASPLPSTEREKPPSQRAEETLPPVNPIEQEAESTQDLGYSIYARRRRPSRRLLKSLGKVYTAGALNTASARTVNPSTFHEAVSGPNQLEWWAAIQKEYASLLEHGTLPEANSVD</sequence>
<reference evidence="2" key="2">
    <citation type="journal article" date="2023" name="IMA Fungus">
        <title>Comparative genomic study of the Penicillium genus elucidates a diverse pangenome and 15 lateral gene transfer events.</title>
        <authorList>
            <person name="Petersen C."/>
            <person name="Sorensen T."/>
            <person name="Nielsen M.R."/>
            <person name="Sondergaard T.E."/>
            <person name="Sorensen J.L."/>
            <person name="Fitzpatrick D.A."/>
            <person name="Frisvad J.C."/>
            <person name="Nielsen K.L."/>
        </authorList>
    </citation>
    <scope>NUCLEOTIDE SEQUENCE</scope>
    <source>
        <strain evidence="2">IBT 20477</strain>
    </source>
</reference>
<organism evidence="2 3">
    <name type="scientific">Penicillium cf. viridicatum</name>
    <dbReference type="NCBI Taxonomy" id="2972119"/>
    <lineage>
        <taxon>Eukaryota</taxon>
        <taxon>Fungi</taxon>
        <taxon>Dikarya</taxon>
        <taxon>Ascomycota</taxon>
        <taxon>Pezizomycotina</taxon>
        <taxon>Eurotiomycetes</taxon>
        <taxon>Eurotiomycetidae</taxon>
        <taxon>Eurotiales</taxon>
        <taxon>Aspergillaceae</taxon>
        <taxon>Penicillium</taxon>
    </lineage>
</organism>
<gene>
    <name evidence="2" type="ORF">N7449_007524</name>
</gene>
<feature type="region of interest" description="Disordered" evidence="1">
    <location>
        <begin position="89"/>
        <end position="128"/>
    </location>
</feature>
<dbReference type="Proteomes" id="UP001150942">
    <property type="component" value="Unassembled WGS sequence"/>
</dbReference>
<dbReference type="EMBL" id="JAPQKQ010000005">
    <property type="protein sequence ID" value="KAJ5197045.1"/>
    <property type="molecule type" value="Genomic_DNA"/>
</dbReference>
<dbReference type="OrthoDB" id="3799035at2759"/>
<name>A0A9W9JHG5_9EURO</name>
<accession>A0A9W9JHG5</accession>
<evidence type="ECO:0000313" key="2">
    <source>
        <dbReference type="EMBL" id="KAJ5197045.1"/>
    </source>
</evidence>
<dbReference type="AlphaFoldDB" id="A0A9W9JHG5"/>
<keyword evidence="3" id="KW-1185">Reference proteome</keyword>
<reference evidence="2" key="1">
    <citation type="submission" date="2022-11" db="EMBL/GenBank/DDBJ databases">
        <authorList>
            <person name="Petersen C."/>
        </authorList>
    </citation>
    <scope>NUCLEOTIDE SEQUENCE</scope>
    <source>
        <strain evidence="2">IBT 20477</strain>
    </source>
</reference>
<comment type="caution">
    <text evidence="2">The sequence shown here is derived from an EMBL/GenBank/DDBJ whole genome shotgun (WGS) entry which is preliminary data.</text>
</comment>
<protein>
    <submittedName>
        <fullName evidence="2">Uncharacterized protein</fullName>
    </submittedName>
</protein>